<protein>
    <recommendedName>
        <fullName evidence="9">Transcriptional regulatory protein DEP1</fullName>
    </recommendedName>
</protein>
<feature type="compositionally biased region" description="Acidic residues" evidence="6">
    <location>
        <begin position="277"/>
        <end position="291"/>
    </location>
</feature>
<evidence type="ECO:0000256" key="4">
    <source>
        <dbReference type="ARBA" id="ARBA00023163"/>
    </source>
</evidence>
<gene>
    <name evidence="7" type="ORF">BT63DRAFT_24632</name>
</gene>
<sequence length="672" mass="73824">MITTMTTQAQNGANGSMGILENTDVDVDSPDNGSSSLSEIDVEDPSDDDHEAIALQLSRSRRNEDMEVDSEAETEKLEKTPLKPHIIVDAATQDKTPSKLSTVMTREALEDTPGDLESLLDAELPDSPSPVDHEARASQSPTPVDGKINLGKRKRPSPGASSMSDLPLDEPLPKRTHTLADDLQLKLLEAENRASESLPEVDAEDQPVDTTGSTQDAQDDEVESHLNEAAEEELRPAPRGKSAARGKGRRKGRKDAVLQDADTPAEISDTPIREAEEPVEEDREEEDDPSHDEEVLKRKIALEALTNVEKDFIGFRDRLLQEQIDQVDVELSLLQQPNSTHVAYLAQLACVDERRDEKIRHENALLKYNLQALVNKTIAERGQLLSQYFQDVREIRDNAIDRCYKEVYTLQKERRRYGMEESSTRLYSNRKPELMQEQQARNMEVSVLAGIAKHVGFPAAPEMSALSAHEIQRDLEAMEITRQPSSGLIRPQPIQDRTPASEQFIERTPWANPQHPAHAAGSVKAFHSQGTTSGFATPAQQRRVGEPTTVNGSASTIEMASNPPSSAAHTMHHYADVPVETPVPVNRIVNLGIKDMERIQTTHNSSQPGPSMTPFGQGSPPHQAQSDFGSNRQVLQARRGSTSTPRAMGEGLGQAPARTAIVAGSSVGRFSS</sequence>
<evidence type="ECO:0000256" key="2">
    <source>
        <dbReference type="ARBA" id="ARBA00022491"/>
    </source>
</evidence>
<feature type="region of interest" description="Disordered" evidence="6">
    <location>
        <begin position="513"/>
        <end position="569"/>
    </location>
</feature>
<feature type="compositionally biased region" description="Polar residues" evidence="6">
    <location>
        <begin position="601"/>
        <end position="645"/>
    </location>
</feature>
<keyword evidence="2" id="KW-0678">Repressor</keyword>
<feature type="compositionally biased region" description="Basic and acidic residues" evidence="6">
    <location>
        <begin position="223"/>
        <end position="236"/>
    </location>
</feature>
<dbReference type="Proteomes" id="UP000799302">
    <property type="component" value="Unassembled WGS sequence"/>
</dbReference>
<evidence type="ECO:0000313" key="7">
    <source>
        <dbReference type="EMBL" id="KAF2674940.1"/>
    </source>
</evidence>
<proteinExistence type="predicted"/>
<feature type="compositionally biased region" description="Polar residues" evidence="6">
    <location>
        <begin position="528"/>
        <end position="540"/>
    </location>
</feature>
<feature type="region of interest" description="Disordered" evidence="6">
    <location>
        <begin position="1"/>
        <end position="294"/>
    </location>
</feature>
<feature type="compositionally biased region" description="Polar residues" evidence="6">
    <location>
        <begin position="548"/>
        <end position="568"/>
    </location>
</feature>
<dbReference type="OrthoDB" id="20886at2759"/>
<dbReference type="GO" id="GO:0005654">
    <property type="term" value="C:nucleoplasm"/>
    <property type="evidence" value="ECO:0007669"/>
    <property type="project" value="UniProtKB-ARBA"/>
</dbReference>
<keyword evidence="8" id="KW-1185">Reference proteome</keyword>
<evidence type="ECO:0000256" key="3">
    <source>
        <dbReference type="ARBA" id="ARBA00023015"/>
    </source>
</evidence>
<evidence type="ECO:0008006" key="9">
    <source>
        <dbReference type="Google" id="ProtNLM"/>
    </source>
</evidence>
<feature type="region of interest" description="Disordered" evidence="6">
    <location>
        <begin position="601"/>
        <end position="658"/>
    </location>
</feature>
<keyword evidence="3" id="KW-0805">Transcription regulation</keyword>
<evidence type="ECO:0000256" key="1">
    <source>
        <dbReference type="ARBA" id="ARBA00004123"/>
    </source>
</evidence>
<keyword evidence="5" id="KW-0539">Nucleus</keyword>
<dbReference type="InterPro" id="IPR013907">
    <property type="entry name" value="Sds3"/>
</dbReference>
<feature type="compositionally biased region" description="Basic and acidic residues" evidence="6">
    <location>
        <begin position="178"/>
        <end position="194"/>
    </location>
</feature>
<evidence type="ECO:0000256" key="6">
    <source>
        <dbReference type="SAM" id="MobiDB-lite"/>
    </source>
</evidence>
<evidence type="ECO:0000256" key="5">
    <source>
        <dbReference type="ARBA" id="ARBA00023242"/>
    </source>
</evidence>
<accession>A0A6A6UT18</accession>
<feature type="compositionally biased region" description="Polar residues" evidence="6">
    <location>
        <begin position="1"/>
        <end position="14"/>
    </location>
</feature>
<evidence type="ECO:0000313" key="8">
    <source>
        <dbReference type="Proteomes" id="UP000799302"/>
    </source>
</evidence>
<feature type="compositionally biased region" description="Basic residues" evidence="6">
    <location>
        <begin position="242"/>
        <end position="253"/>
    </location>
</feature>
<dbReference type="GO" id="GO:0010468">
    <property type="term" value="P:regulation of gene expression"/>
    <property type="evidence" value="ECO:0007669"/>
    <property type="project" value="UniProtKB-ARBA"/>
</dbReference>
<dbReference type="EMBL" id="MU004230">
    <property type="protein sequence ID" value="KAF2674940.1"/>
    <property type="molecule type" value="Genomic_DNA"/>
</dbReference>
<dbReference type="AlphaFoldDB" id="A0A6A6UT18"/>
<organism evidence="7 8">
    <name type="scientific">Microthyrium microscopicum</name>
    <dbReference type="NCBI Taxonomy" id="703497"/>
    <lineage>
        <taxon>Eukaryota</taxon>
        <taxon>Fungi</taxon>
        <taxon>Dikarya</taxon>
        <taxon>Ascomycota</taxon>
        <taxon>Pezizomycotina</taxon>
        <taxon>Dothideomycetes</taxon>
        <taxon>Dothideomycetes incertae sedis</taxon>
        <taxon>Microthyriales</taxon>
        <taxon>Microthyriaceae</taxon>
        <taxon>Microthyrium</taxon>
    </lineage>
</organism>
<keyword evidence="4" id="KW-0804">Transcription</keyword>
<name>A0A6A6UT18_9PEZI</name>
<feature type="compositionally biased region" description="Polar residues" evidence="6">
    <location>
        <begin position="93"/>
        <end position="104"/>
    </location>
</feature>
<dbReference type="SMART" id="SM01401">
    <property type="entry name" value="Sds3"/>
    <property type="match status" value="1"/>
</dbReference>
<dbReference type="Pfam" id="PF08598">
    <property type="entry name" value="Sds3"/>
    <property type="match status" value="1"/>
</dbReference>
<dbReference type="PANTHER" id="PTHR21964">
    <property type="entry name" value="BREAST CANCER METASTASIS-SUPPRESSOR 1"/>
    <property type="match status" value="1"/>
</dbReference>
<feature type="compositionally biased region" description="Acidic residues" evidence="6">
    <location>
        <begin position="40"/>
        <end position="50"/>
    </location>
</feature>
<reference evidence="7" key="1">
    <citation type="journal article" date="2020" name="Stud. Mycol.">
        <title>101 Dothideomycetes genomes: a test case for predicting lifestyles and emergence of pathogens.</title>
        <authorList>
            <person name="Haridas S."/>
            <person name="Albert R."/>
            <person name="Binder M."/>
            <person name="Bloem J."/>
            <person name="Labutti K."/>
            <person name="Salamov A."/>
            <person name="Andreopoulos B."/>
            <person name="Baker S."/>
            <person name="Barry K."/>
            <person name="Bills G."/>
            <person name="Bluhm B."/>
            <person name="Cannon C."/>
            <person name="Castanera R."/>
            <person name="Culley D."/>
            <person name="Daum C."/>
            <person name="Ezra D."/>
            <person name="Gonzalez J."/>
            <person name="Henrissat B."/>
            <person name="Kuo A."/>
            <person name="Liang C."/>
            <person name="Lipzen A."/>
            <person name="Lutzoni F."/>
            <person name="Magnuson J."/>
            <person name="Mondo S."/>
            <person name="Nolan M."/>
            <person name="Ohm R."/>
            <person name="Pangilinan J."/>
            <person name="Park H.-J."/>
            <person name="Ramirez L."/>
            <person name="Alfaro M."/>
            <person name="Sun H."/>
            <person name="Tritt A."/>
            <person name="Yoshinaga Y."/>
            <person name="Zwiers L.-H."/>
            <person name="Turgeon B."/>
            <person name="Goodwin S."/>
            <person name="Spatafora J."/>
            <person name="Crous P."/>
            <person name="Grigoriev I."/>
        </authorList>
    </citation>
    <scope>NUCLEOTIDE SEQUENCE</scope>
    <source>
        <strain evidence="7">CBS 115976</strain>
    </source>
</reference>
<comment type="subcellular location">
    <subcellularLocation>
        <location evidence="1">Nucleus</location>
    </subcellularLocation>
</comment>
<feature type="compositionally biased region" description="Acidic residues" evidence="6">
    <location>
        <begin position="110"/>
        <end position="124"/>
    </location>
</feature>